<keyword evidence="4" id="KW-0503">Monooxygenase</keyword>
<protein>
    <submittedName>
        <fullName evidence="6">LLM class F420-dependent oxidoreductase</fullName>
    </submittedName>
</protein>
<evidence type="ECO:0000256" key="1">
    <source>
        <dbReference type="ARBA" id="ARBA00022630"/>
    </source>
</evidence>
<keyword evidence="3" id="KW-0560">Oxidoreductase</keyword>
<dbReference type="NCBIfam" id="TIGR03619">
    <property type="entry name" value="F420_Rv2161c"/>
    <property type="match status" value="1"/>
</dbReference>
<name>A0ABY7TIL0_9SPHN</name>
<evidence type="ECO:0000259" key="5">
    <source>
        <dbReference type="Pfam" id="PF00296"/>
    </source>
</evidence>
<dbReference type="InterPro" id="IPR036661">
    <property type="entry name" value="Luciferase-like_sf"/>
</dbReference>
<dbReference type="InterPro" id="IPR019921">
    <property type="entry name" value="Lucif-like_OxRdtase_Rv2161c"/>
</dbReference>
<dbReference type="InterPro" id="IPR050172">
    <property type="entry name" value="SsuD_RutA_monooxygenase"/>
</dbReference>
<dbReference type="Proteomes" id="UP001220395">
    <property type="component" value="Chromosome"/>
</dbReference>
<keyword evidence="7" id="KW-1185">Reference proteome</keyword>
<evidence type="ECO:0000256" key="4">
    <source>
        <dbReference type="ARBA" id="ARBA00023033"/>
    </source>
</evidence>
<dbReference type="InterPro" id="IPR011251">
    <property type="entry name" value="Luciferase-like_dom"/>
</dbReference>
<organism evidence="6 7">
    <name type="scientific">Sphingomonas naphthae</name>
    <dbReference type="NCBI Taxonomy" id="1813468"/>
    <lineage>
        <taxon>Bacteria</taxon>
        <taxon>Pseudomonadati</taxon>
        <taxon>Pseudomonadota</taxon>
        <taxon>Alphaproteobacteria</taxon>
        <taxon>Sphingomonadales</taxon>
        <taxon>Sphingomonadaceae</taxon>
        <taxon>Sphingomonas</taxon>
    </lineage>
</organism>
<dbReference type="PANTHER" id="PTHR42847">
    <property type="entry name" value="ALKANESULFONATE MONOOXYGENASE"/>
    <property type="match status" value="1"/>
</dbReference>
<dbReference type="Gene3D" id="3.20.20.30">
    <property type="entry name" value="Luciferase-like domain"/>
    <property type="match status" value="1"/>
</dbReference>
<dbReference type="EMBL" id="CP117411">
    <property type="protein sequence ID" value="WCT73038.1"/>
    <property type="molecule type" value="Genomic_DNA"/>
</dbReference>
<evidence type="ECO:0000313" key="7">
    <source>
        <dbReference type="Proteomes" id="UP001220395"/>
    </source>
</evidence>
<dbReference type="PANTHER" id="PTHR42847:SF4">
    <property type="entry name" value="ALKANESULFONATE MONOOXYGENASE-RELATED"/>
    <property type="match status" value="1"/>
</dbReference>
<gene>
    <name evidence="6" type="ORF">PQ455_15590</name>
</gene>
<reference evidence="6 7" key="1">
    <citation type="submission" date="2023-02" db="EMBL/GenBank/DDBJ databases">
        <title>Genome sequence of Sphingomonas naphthae.</title>
        <authorList>
            <person name="Kim S."/>
            <person name="Heo J."/>
            <person name="Kwon S.-W."/>
        </authorList>
    </citation>
    <scope>NUCLEOTIDE SEQUENCE [LARGE SCALE GENOMIC DNA]</scope>
    <source>
        <strain evidence="6 7">KACC 18716</strain>
    </source>
</reference>
<proteinExistence type="predicted"/>
<dbReference type="SUPFAM" id="SSF51679">
    <property type="entry name" value="Bacterial luciferase-like"/>
    <property type="match status" value="1"/>
</dbReference>
<evidence type="ECO:0000256" key="2">
    <source>
        <dbReference type="ARBA" id="ARBA00022643"/>
    </source>
</evidence>
<sequence>MKIGVIYPQTELGGDPLAVGRIGVAVEQLGFDHLLAYDHVVGGPHDREPKLWGPYTEHHPFHDPFVLFAYLAAITRRIEFVTGILILPQRQTALVARQAADLDLLSGARFRMGVGIGWNYIEYDALGQDFATRGARVGEQVGLLRALWSDPLVDFEGRFDRIDRAALNPKPRRPIPIWLGGFADVALKRAAAIADGFIFADGAADAFEVTPRLRDFVRAEGRDPDTFGLHINMLRAKTSEAVVETVARWRDIGGSHASINTMGQGFATADEHLDYIAGVGDALRAAGLLEEPARP</sequence>
<evidence type="ECO:0000256" key="3">
    <source>
        <dbReference type="ARBA" id="ARBA00023002"/>
    </source>
</evidence>
<accession>A0ABY7TIL0</accession>
<dbReference type="Pfam" id="PF00296">
    <property type="entry name" value="Bac_luciferase"/>
    <property type="match status" value="1"/>
</dbReference>
<dbReference type="RefSeq" id="WP_273687012.1">
    <property type="nucleotide sequence ID" value="NZ_CP117411.1"/>
</dbReference>
<evidence type="ECO:0000313" key="6">
    <source>
        <dbReference type="EMBL" id="WCT73038.1"/>
    </source>
</evidence>
<feature type="domain" description="Luciferase-like" evidence="5">
    <location>
        <begin position="16"/>
        <end position="265"/>
    </location>
</feature>
<keyword evidence="2" id="KW-0288">FMN</keyword>
<keyword evidence="1" id="KW-0285">Flavoprotein</keyword>